<dbReference type="GO" id="GO:0016757">
    <property type="term" value="F:glycosyltransferase activity"/>
    <property type="evidence" value="ECO:0007669"/>
    <property type="project" value="UniProtKB-KW"/>
</dbReference>
<evidence type="ECO:0000313" key="8">
    <source>
        <dbReference type="Proteomes" id="UP000199144"/>
    </source>
</evidence>
<dbReference type="STRING" id="254406.SAMN04488042_1011267"/>
<evidence type="ECO:0000256" key="1">
    <source>
        <dbReference type="ARBA" id="ARBA00006739"/>
    </source>
</evidence>
<keyword evidence="3 7" id="KW-0808">Transferase</keyword>
<feature type="transmembrane region" description="Helical" evidence="4">
    <location>
        <begin position="288"/>
        <end position="307"/>
    </location>
</feature>
<feature type="transmembrane region" description="Helical" evidence="4">
    <location>
        <begin position="235"/>
        <end position="268"/>
    </location>
</feature>
<dbReference type="SUPFAM" id="SSF53448">
    <property type="entry name" value="Nucleotide-diphospho-sugar transferases"/>
    <property type="match status" value="1"/>
</dbReference>
<evidence type="ECO:0000259" key="5">
    <source>
        <dbReference type="Pfam" id="PF00535"/>
    </source>
</evidence>
<dbReference type="PANTHER" id="PTHR43179">
    <property type="entry name" value="RHAMNOSYLTRANSFERASE WBBL"/>
    <property type="match status" value="1"/>
</dbReference>
<dbReference type="EMBL" id="FOTQ01000001">
    <property type="protein sequence ID" value="SFL72414.1"/>
    <property type="molecule type" value="Genomic_DNA"/>
</dbReference>
<dbReference type="InterPro" id="IPR001173">
    <property type="entry name" value="Glyco_trans_2-like"/>
</dbReference>
<keyword evidence="8" id="KW-1185">Reference proteome</keyword>
<accession>A0A1I4K123</accession>
<feature type="domain" description="Glycosyltransferase 2-like" evidence="6">
    <location>
        <begin position="146"/>
        <end position="265"/>
    </location>
</feature>
<gene>
    <name evidence="7" type="ORF">SAMN04488042_1011267</name>
</gene>
<reference evidence="7 8" key="1">
    <citation type="submission" date="2016-10" db="EMBL/GenBank/DDBJ databases">
        <authorList>
            <person name="de Groot N.N."/>
        </authorList>
    </citation>
    <scope>NUCLEOTIDE SEQUENCE [LARGE SCALE GENOMIC DNA]</scope>
    <source>
        <strain evidence="7 8">DSM 15283</strain>
    </source>
</reference>
<evidence type="ECO:0000256" key="4">
    <source>
        <dbReference type="SAM" id="Phobius"/>
    </source>
</evidence>
<keyword evidence="2" id="KW-0328">Glycosyltransferase</keyword>
<dbReference type="Gene3D" id="3.90.550.10">
    <property type="entry name" value="Spore Coat Polysaccharide Biosynthesis Protein SpsA, Chain A"/>
    <property type="match status" value="1"/>
</dbReference>
<dbReference type="Proteomes" id="UP000199144">
    <property type="component" value="Unassembled WGS sequence"/>
</dbReference>
<proteinExistence type="inferred from homology"/>
<evidence type="ECO:0000259" key="6">
    <source>
        <dbReference type="Pfam" id="PF13632"/>
    </source>
</evidence>
<dbReference type="AlphaFoldDB" id="A0A1I4K123"/>
<keyword evidence="4" id="KW-0812">Transmembrane</keyword>
<dbReference type="PANTHER" id="PTHR43179:SF12">
    <property type="entry name" value="GALACTOFURANOSYLTRANSFERASE GLFT2"/>
    <property type="match status" value="1"/>
</dbReference>
<dbReference type="Pfam" id="PF00535">
    <property type="entry name" value="Glycos_transf_2"/>
    <property type="match status" value="1"/>
</dbReference>
<dbReference type="CDD" id="cd00761">
    <property type="entry name" value="Glyco_tranf_GTA_type"/>
    <property type="match status" value="1"/>
</dbReference>
<feature type="domain" description="Glycosyltransferase 2-like" evidence="5">
    <location>
        <begin position="4"/>
        <end position="121"/>
    </location>
</feature>
<dbReference type="InterPro" id="IPR029044">
    <property type="entry name" value="Nucleotide-diphossugar_trans"/>
</dbReference>
<evidence type="ECO:0000313" key="7">
    <source>
        <dbReference type="EMBL" id="SFL72414.1"/>
    </source>
</evidence>
<keyword evidence="4" id="KW-0472">Membrane</keyword>
<keyword evidence="4" id="KW-1133">Transmembrane helix</keyword>
<protein>
    <submittedName>
        <fullName evidence="7">Glycosyltransferase, GT2 family</fullName>
    </submittedName>
</protein>
<comment type="similarity">
    <text evidence="1">Belongs to the glycosyltransferase 2 family.</text>
</comment>
<organism evidence="7 8">
    <name type="scientific">Shimia aestuarii</name>
    <dbReference type="NCBI Taxonomy" id="254406"/>
    <lineage>
        <taxon>Bacteria</taxon>
        <taxon>Pseudomonadati</taxon>
        <taxon>Pseudomonadota</taxon>
        <taxon>Alphaproteobacteria</taxon>
        <taxon>Rhodobacterales</taxon>
        <taxon>Roseobacteraceae</taxon>
    </lineage>
</organism>
<dbReference type="RefSeq" id="WP_093091890.1">
    <property type="nucleotide sequence ID" value="NZ_FOTQ01000001.1"/>
</dbReference>
<dbReference type="Pfam" id="PF13632">
    <property type="entry name" value="Glyco_trans_2_3"/>
    <property type="match status" value="1"/>
</dbReference>
<evidence type="ECO:0000256" key="2">
    <source>
        <dbReference type="ARBA" id="ARBA00022676"/>
    </source>
</evidence>
<name>A0A1I4K123_9RHOB</name>
<dbReference type="OrthoDB" id="8416156at2"/>
<evidence type="ECO:0000256" key="3">
    <source>
        <dbReference type="ARBA" id="ARBA00022679"/>
    </source>
</evidence>
<sequence>MTTAIVIGRNEGKRLIACLTSLVEQDVEIVYVDSGSWDNSVAEARSVGALVVELDHTLPFTAARARQAGFDALKATGDLPQFIQFVDGDCVVVPGWIAAGEAALRENPDLGLVTGWRAELYPERSVYNALCDFEWHRPAGEITACGGDMMVRSAAFEEAGGFNPNVIAAEDDEFCVRLAKANWKLRRLPLEMTRHDAAMLHFGQWWQRAVRTGHGFAQVGWMHPPYFRREQIRALVYGLVLPLLALIGLCQSAWLFLAVLALYLMSYIRTKRGLVADGLPYWEARRHARLLSMSKVPNVIGMFLFHWRRLRGRAMKIIEYK</sequence>